<dbReference type="OrthoDB" id="1929851at2759"/>
<keyword evidence="1" id="KW-0472">Membrane</keyword>
<evidence type="ECO:0000313" key="3">
    <source>
        <dbReference type="Proteomes" id="UP000886595"/>
    </source>
</evidence>
<keyword evidence="1" id="KW-0812">Transmembrane</keyword>
<evidence type="ECO:0000313" key="2">
    <source>
        <dbReference type="EMBL" id="KAG2286485.1"/>
    </source>
</evidence>
<keyword evidence="1" id="KW-1133">Transmembrane helix</keyword>
<comment type="caution">
    <text evidence="2">The sequence shown here is derived from an EMBL/GenBank/DDBJ whole genome shotgun (WGS) entry which is preliminary data.</text>
</comment>
<accession>A0A8X7UNQ5</accession>
<reference evidence="2 3" key="1">
    <citation type="submission" date="2020-02" db="EMBL/GenBank/DDBJ databases">
        <authorList>
            <person name="Ma Q."/>
            <person name="Huang Y."/>
            <person name="Song X."/>
            <person name="Pei D."/>
        </authorList>
    </citation>
    <scope>NUCLEOTIDE SEQUENCE [LARGE SCALE GENOMIC DNA]</scope>
    <source>
        <strain evidence="2">Sxm20200214</strain>
        <tissue evidence="2">Leaf</tissue>
    </source>
</reference>
<name>A0A8X7UNQ5_BRACI</name>
<dbReference type="EMBL" id="JAAMPC010000010">
    <property type="protein sequence ID" value="KAG2286485.1"/>
    <property type="molecule type" value="Genomic_DNA"/>
</dbReference>
<sequence length="90" mass="9948">MTTITTLNGRITGPISRSLLTWLLPPRSSSTTSANSTNATWKYLEDPCVWVESNTTTLNILSSQAEIAIGFLLITSLFAYALSSFQKRYN</sequence>
<gene>
    <name evidence="2" type="ORF">Bca52824_046089</name>
</gene>
<proteinExistence type="predicted"/>
<keyword evidence="3" id="KW-1185">Reference proteome</keyword>
<dbReference type="AlphaFoldDB" id="A0A8X7UNQ5"/>
<protein>
    <submittedName>
        <fullName evidence="2">Uncharacterized protein</fullName>
    </submittedName>
</protein>
<organism evidence="2 3">
    <name type="scientific">Brassica carinata</name>
    <name type="common">Ethiopian mustard</name>
    <name type="synonym">Abyssinian cabbage</name>
    <dbReference type="NCBI Taxonomy" id="52824"/>
    <lineage>
        <taxon>Eukaryota</taxon>
        <taxon>Viridiplantae</taxon>
        <taxon>Streptophyta</taxon>
        <taxon>Embryophyta</taxon>
        <taxon>Tracheophyta</taxon>
        <taxon>Spermatophyta</taxon>
        <taxon>Magnoliopsida</taxon>
        <taxon>eudicotyledons</taxon>
        <taxon>Gunneridae</taxon>
        <taxon>Pentapetalae</taxon>
        <taxon>rosids</taxon>
        <taxon>malvids</taxon>
        <taxon>Brassicales</taxon>
        <taxon>Brassicaceae</taxon>
        <taxon>Brassiceae</taxon>
        <taxon>Brassica</taxon>
    </lineage>
</organism>
<evidence type="ECO:0000256" key="1">
    <source>
        <dbReference type="SAM" id="Phobius"/>
    </source>
</evidence>
<feature type="transmembrane region" description="Helical" evidence="1">
    <location>
        <begin position="67"/>
        <end position="85"/>
    </location>
</feature>
<dbReference type="Proteomes" id="UP000886595">
    <property type="component" value="Unassembled WGS sequence"/>
</dbReference>